<gene>
    <name evidence="5" type="ORF">Taro_003105</name>
</gene>
<sequence length="679" mass="75996">MGGERKQQLACCHRNREISLDFYEVHHAFTQTPIASSPSQKGSSRRLAALLPSTALSWSTWHLPPADLWCRRRTKGAEHHRRLHLVAALLPLNRHRQQPIQPSIRTGREGTLAMADGLEEEKKERVLRVKTYSGLESHILNNGYSCDAESRSSLGDGATSNSLERDDLMSHSSSSKGDSFASSSSSSHWPSNNPDSCKNEEECCLLEEWDAAKSPYPFYRGRCFSYSKEKVPMYTMKFMDVETMKEKFAKLLLGEDVSGGCRGVATAVALSNAITTLSVSIFGELWKLEPLSDEKKSRWRREMDWLLSPTNYMVELVPAKQSGANGRILEIMTPKARADVHVALPALQKLDSILIEVLDSMVDTEFWYAEGGSRAEGRSQNNGVRLSKRWWLPSPRVPELGLSPSQRKKLGYQGKCVYQVLKAVKSINEQVLLQMPVPDAVKDALPKSGRVSLGEDVYQAISSESFSVEEIFKSLDLKSEHKVLDIVNRLEGAVYAWKERLLDVGHRKSPLLGSWAFARESDSRPDKIEVALQRAEILLQLLKIRFPNLPQTFLDVTKVQYNKDVGRSIIEAYSRVLGNLAFSILARIGDILQEDDLNKPSTPVAMLKFDFSSDVYLAGITETPPGYIKRALINQMDKVDSRVSSAIKPSKELFPEDKVNTVVAAAVASPCRNKSLLLW</sequence>
<dbReference type="EMBL" id="NMUH01000079">
    <property type="protein sequence ID" value="MQL70806.1"/>
    <property type="molecule type" value="Genomic_DNA"/>
</dbReference>
<name>A0A843TKQ3_COLES</name>
<accession>A0A843TKQ3</accession>
<feature type="domain" description="PRONE" evidence="4">
    <location>
        <begin position="231"/>
        <end position="605"/>
    </location>
</feature>
<keyword evidence="1 2" id="KW-0344">Guanine-nucleotide releasing factor</keyword>
<dbReference type="GO" id="GO:0005085">
    <property type="term" value="F:guanyl-nucleotide exchange factor activity"/>
    <property type="evidence" value="ECO:0007669"/>
    <property type="project" value="UniProtKB-UniRule"/>
</dbReference>
<proteinExistence type="predicted"/>
<keyword evidence="6" id="KW-1185">Reference proteome</keyword>
<evidence type="ECO:0000256" key="2">
    <source>
        <dbReference type="PROSITE-ProRule" id="PRU00663"/>
    </source>
</evidence>
<dbReference type="PANTHER" id="PTHR33101">
    <property type="entry name" value="ROP GUANINE NUCLEOTIDE EXCHANGE FACTOR 1"/>
    <property type="match status" value="1"/>
</dbReference>
<dbReference type="InterPro" id="IPR005512">
    <property type="entry name" value="PRONE_dom"/>
</dbReference>
<dbReference type="Proteomes" id="UP000652761">
    <property type="component" value="Unassembled WGS sequence"/>
</dbReference>
<dbReference type="Gene3D" id="1.20.58.2010">
    <property type="entry name" value="PRONE domain, subdomain 1"/>
    <property type="match status" value="2"/>
</dbReference>
<dbReference type="Pfam" id="PF03759">
    <property type="entry name" value="PRONE"/>
    <property type="match status" value="1"/>
</dbReference>
<protein>
    <recommendedName>
        <fullName evidence="4">PRONE domain-containing protein</fullName>
    </recommendedName>
</protein>
<feature type="region of interest" description="Disordered" evidence="3">
    <location>
        <begin position="149"/>
        <end position="195"/>
    </location>
</feature>
<dbReference type="InterPro" id="IPR038937">
    <property type="entry name" value="RopGEF"/>
</dbReference>
<dbReference type="AlphaFoldDB" id="A0A843TKQ3"/>
<feature type="compositionally biased region" description="Low complexity" evidence="3">
    <location>
        <begin position="170"/>
        <end position="195"/>
    </location>
</feature>
<dbReference type="PANTHER" id="PTHR33101:SF2">
    <property type="entry name" value="ROP GUANINE NUCLEOTIDE EXCHANGE FACTOR 14"/>
    <property type="match status" value="1"/>
</dbReference>
<dbReference type="FunFam" id="1.20.58.2010:FF:000001">
    <property type="entry name" value="Rop guanine nucleotide exchange factor 14"/>
    <property type="match status" value="1"/>
</dbReference>
<evidence type="ECO:0000256" key="3">
    <source>
        <dbReference type="SAM" id="MobiDB-lite"/>
    </source>
</evidence>
<dbReference type="OrthoDB" id="1053009at2759"/>
<evidence type="ECO:0000259" key="4">
    <source>
        <dbReference type="PROSITE" id="PS51334"/>
    </source>
</evidence>
<evidence type="ECO:0000256" key="1">
    <source>
        <dbReference type="ARBA" id="ARBA00022658"/>
    </source>
</evidence>
<dbReference type="FunFam" id="1.20.58.2010:FF:000003">
    <property type="entry name" value="Rop guanine nucleotide exchange factor 14"/>
    <property type="match status" value="1"/>
</dbReference>
<evidence type="ECO:0000313" key="5">
    <source>
        <dbReference type="EMBL" id="MQL70806.1"/>
    </source>
</evidence>
<evidence type="ECO:0000313" key="6">
    <source>
        <dbReference type="Proteomes" id="UP000652761"/>
    </source>
</evidence>
<organism evidence="5 6">
    <name type="scientific">Colocasia esculenta</name>
    <name type="common">Wild taro</name>
    <name type="synonym">Arum esculentum</name>
    <dbReference type="NCBI Taxonomy" id="4460"/>
    <lineage>
        <taxon>Eukaryota</taxon>
        <taxon>Viridiplantae</taxon>
        <taxon>Streptophyta</taxon>
        <taxon>Embryophyta</taxon>
        <taxon>Tracheophyta</taxon>
        <taxon>Spermatophyta</taxon>
        <taxon>Magnoliopsida</taxon>
        <taxon>Liliopsida</taxon>
        <taxon>Araceae</taxon>
        <taxon>Aroideae</taxon>
        <taxon>Colocasieae</taxon>
        <taxon>Colocasia</taxon>
    </lineage>
</organism>
<reference evidence="5" key="1">
    <citation type="submission" date="2017-07" db="EMBL/GenBank/DDBJ databases">
        <title>Taro Niue Genome Assembly and Annotation.</title>
        <authorList>
            <person name="Atibalentja N."/>
            <person name="Keating K."/>
            <person name="Fields C.J."/>
        </authorList>
    </citation>
    <scope>NUCLEOTIDE SEQUENCE</scope>
    <source>
        <strain evidence="5">Niue_2</strain>
        <tissue evidence="5">Leaf</tissue>
    </source>
</reference>
<dbReference type="PROSITE" id="PS51334">
    <property type="entry name" value="PRONE"/>
    <property type="match status" value="1"/>
</dbReference>
<comment type="caution">
    <text evidence="5">The sequence shown here is derived from an EMBL/GenBank/DDBJ whole genome shotgun (WGS) entry which is preliminary data.</text>
</comment>